<dbReference type="GO" id="GO:0005737">
    <property type="term" value="C:cytoplasm"/>
    <property type="evidence" value="ECO:0007669"/>
    <property type="project" value="TreeGrafter"/>
</dbReference>
<reference evidence="20 21" key="1">
    <citation type="submission" date="2024-04" db="EMBL/GenBank/DDBJ databases">
        <authorList>
            <consortium name="Genoscope - CEA"/>
            <person name="William W."/>
        </authorList>
    </citation>
    <scope>NUCLEOTIDE SEQUENCE [LARGE SCALE GENOMIC DNA]</scope>
</reference>
<evidence type="ECO:0000313" key="20">
    <source>
        <dbReference type="EMBL" id="CAL1534489.1"/>
    </source>
</evidence>
<name>A0AAV2HPM5_LYMST</name>
<feature type="region of interest" description="Disordered" evidence="17">
    <location>
        <begin position="993"/>
        <end position="1017"/>
    </location>
</feature>
<keyword evidence="5" id="KW-0221">Differentiation</keyword>
<evidence type="ECO:0000256" key="11">
    <source>
        <dbReference type="ARBA" id="ARBA00034103"/>
    </source>
</evidence>
<feature type="compositionally biased region" description="Basic and acidic residues" evidence="17">
    <location>
        <begin position="1472"/>
        <end position="1484"/>
    </location>
</feature>
<feature type="compositionally biased region" description="Low complexity" evidence="17">
    <location>
        <begin position="1550"/>
        <end position="1563"/>
    </location>
</feature>
<feature type="compositionally biased region" description="Polar residues" evidence="17">
    <location>
        <begin position="1444"/>
        <end position="1465"/>
    </location>
</feature>
<keyword evidence="8 16" id="KW-0175">Coiled coil</keyword>
<dbReference type="GO" id="GO:0007015">
    <property type="term" value="P:actin filament organization"/>
    <property type="evidence" value="ECO:0007669"/>
    <property type="project" value="TreeGrafter"/>
</dbReference>
<evidence type="ECO:0000256" key="10">
    <source>
        <dbReference type="ARBA" id="ARBA00023212"/>
    </source>
</evidence>
<evidence type="ECO:0000256" key="5">
    <source>
        <dbReference type="ARBA" id="ARBA00022782"/>
    </source>
</evidence>
<feature type="compositionally biased region" description="Polar residues" evidence="17">
    <location>
        <begin position="252"/>
        <end position="269"/>
    </location>
</feature>
<feature type="region of interest" description="Disordered" evidence="17">
    <location>
        <begin position="17"/>
        <end position="42"/>
    </location>
</feature>
<evidence type="ECO:0000256" key="3">
    <source>
        <dbReference type="ARBA" id="ARBA00022490"/>
    </source>
</evidence>
<dbReference type="Gene3D" id="1.10.150.50">
    <property type="entry name" value="Transcription Factor, Ets-1"/>
    <property type="match status" value="1"/>
</dbReference>
<feature type="compositionally biased region" description="Pro residues" evidence="17">
    <location>
        <begin position="1501"/>
        <end position="1513"/>
    </location>
</feature>
<feature type="region of interest" description="Disordered" evidence="17">
    <location>
        <begin position="1770"/>
        <end position="1799"/>
    </location>
</feature>
<organism evidence="20 21">
    <name type="scientific">Lymnaea stagnalis</name>
    <name type="common">Great pond snail</name>
    <name type="synonym">Helix stagnalis</name>
    <dbReference type="NCBI Taxonomy" id="6523"/>
    <lineage>
        <taxon>Eukaryota</taxon>
        <taxon>Metazoa</taxon>
        <taxon>Spiralia</taxon>
        <taxon>Lophotrochozoa</taxon>
        <taxon>Mollusca</taxon>
        <taxon>Gastropoda</taxon>
        <taxon>Heterobranchia</taxon>
        <taxon>Euthyneura</taxon>
        <taxon>Panpulmonata</taxon>
        <taxon>Hygrophila</taxon>
        <taxon>Lymnaeoidea</taxon>
        <taxon>Lymnaeidae</taxon>
        <taxon>Lymnaea</taxon>
    </lineage>
</organism>
<feature type="compositionally biased region" description="Basic and acidic residues" evidence="17">
    <location>
        <begin position="357"/>
        <end position="367"/>
    </location>
</feature>
<dbReference type="PANTHER" id="PTHR16154:SF6">
    <property type="entry name" value="SPINOPHILIN, ISOFORM J"/>
    <property type="match status" value="1"/>
</dbReference>
<evidence type="ECO:0000256" key="4">
    <source>
        <dbReference type="ARBA" id="ARBA00022553"/>
    </source>
</evidence>
<evidence type="ECO:0000256" key="14">
    <source>
        <dbReference type="ARBA" id="ARBA00077125"/>
    </source>
</evidence>
<feature type="region of interest" description="Disordered" evidence="17">
    <location>
        <begin position="100"/>
        <end position="128"/>
    </location>
</feature>
<dbReference type="GO" id="GO:0030425">
    <property type="term" value="C:dendrite"/>
    <property type="evidence" value="ECO:0007669"/>
    <property type="project" value="TreeGrafter"/>
</dbReference>
<keyword evidence="2" id="KW-0217">Developmental protein</keyword>
<keyword evidence="21" id="KW-1185">Reference proteome</keyword>
<feature type="compositionally biased region" description="Polar residues" evidence="17">
    <location>
        <begin position="100"/>
        <end position="109"/>
    </location>
</feature>
<feature type="compositionally biased region" description="Basic and acidic residues" evidence="17">
    <location>
        <begin position="270"/>
        <end position="287"/>
    </location>
</feature>
<feature type="compositionally biased region" description="Basic and acidic residues" evidence="17">
    <location>
        <begin position="113"/>
        <end position="126"/>
    </location>
</feature>
<dbReference type="GO" id="GO:0051015">
    <property type="term" value="F:actin filament binding"/>
    <property type="evidence" value="ECO:0007669"/>
    <property type="project" value="TreeGrafter"/>
</dbReference>
<feature type="domain" description="SAM" evidence="18">
    <location>
        <begin position="1710"/>
        <end position="1773"/>
    </location>
</feature>
<dbReference type="PANTHER" id="PTHR16154">
    <property type="entry name" value="NEURABIN"/>
    <property type="match status" value="1"/>
</dbReference>
<feature type="region of interest" description="Disordered" evidence="17">
    <location>
        <begin position="511"/>
        <end position="610"/>
    </location>
</feature>
<feature type="compositionally biased region" description="Low complexity" evidence="17">
    <location>
        <begin position="597"/>
        <end position="610"/>
    </location>
</feature>
<dbReference type="PROSITE" id="PS50105">
    <property type="entry name" value="SAM_DOMAIN"/>
    <property type="match status" value="1"/>
</dbReference>
<dbReference type="SMART" id="SM00228">
    <property type="entry name" value="PDZ"/>
    <property type="match status" value="1"/>
</dbReference>
<evidence type="ECO:0000256" key="17">
    <source>
        <dbReference type="SAM" id="MobiDB-lite"/>
    </source>
</evidence>
<feature type="compositionally biased region" description="Pro residues" evidence="17">
    <location>
        <begin position="635"/>
        <end position="650"/>
    </location>
</feature>
<dbReference type="Pfam" id="PF07647">
    <property type="entry name" value="SAM_2"/>
    <property type="match status" value="1"/>
</dbReference>
<feature type="region of interest" description="Disordered" evidence="17">
    <location>
        <begin position="1375"/>
        <end position="1610"/>
    </location>
</feature>
<feature type="compositionally biased region" description="Polar residues" evidence="17">
    <location>
        <begin position="1116"/>
        <end position="1131"/>
    </location>
</feature>
<dbReference type="InterPro" id="IPR036034">
    <property type="entry name" value="PDZ_sf"/>
</dbReference>
<dbReference type="GO" id="GO:0015629">
    <property type="term" value="C:actin cytoskeleton"/>
    <property type="evidence" value="ECO:0007669"/>
    <property type="project" value="TreeGrafter"/>
</dbReference>
<dbReference type="InterPro" id="IPR001660">
    <property type="entry name" value="SAM"/>
</dbReference>
<feature type="compositionally biased region" description="Basic and acidic residues" evidence="17">
    <location>
        <begin position="379"/>
        <end position="401"/>
    </location>
</feature>
<dbReference type="GO" id="GO:0014069">
    <property type="term" value="C:postsynaptic density"/>
    <property type="evidence" value="ECO:0007669"/>
    <property type="project" value="TreeGrafter"/>
</dbReference>
<comment type="caution">
    <text evidence="20">The sequence shown here is derived from an EMBL/GenBank/DDBJ whole genome shotgun (WGS) entry which is preliminary data.</text>
</comment>
<evidence type="ECO:0000256" key="2">
    <source>
        <dbReference type="ARBA" id="ARBA00022473"/>
    </source>
</evidence>
<dbReference type="SMART" id="SM00454">
    <property type="entry name" value="SAM"/>
    <property type="match status" value="1"/>
</dbReference>
<dbReference type="CDD" id="cd06790">
    <property type="entry name" value="PDZ_neurabin-like"/>
    <property type="match status" value="1"/>
</dbReference>
<dbReference type="InterPro" id="IPR001478">
    <property type="entry name" value="PDZ"/>
</dbReference>
<dbReference type="Gene3D" id="2.30.42.10">
    <property type="match status" value="1"/>
</dbReference>
<dbReference type="GO" id="GO:0031175">
    <property type="term" value="P:neuron projection development"/>
    <property type="evidence" value="ECO:0007669"/>
    <property type="project" value="TreeGrafter"/>
</dbReference>
<feature type="region of interest" description="Disordered" evidence="17">
    <location>
        <begin position="158"/>
        <end position="196"/>
    </location>
</feature>
<proteinExistence type="predicted"/>
<keyword evidence="4" id="KW-0597">Phosphoprotein</keyword>
<feature type="compositionally biased region" description="Basic and acidic residues" evidence="17">
    <location>
        <begin position="308"/>
        <end position="324"/>
    </location>
</feature>
<evidence type="ECO:0000256" key="9">
    <source>
        <dbReference type="ARBA" id="ARBA00023203"/>
    </source>
</evidence>
<dbReference type="InterPro" id="IPR040645">
    <property type="entry name" value="Neurabin-1/2_PDZ"/>
</dbReference>
<evidence type="ECO:0000256" key="15">
    <source>
        <dbReference type="ARBA" id="ARBA00082439"/>
    </source>
</evidence>
<feature type="region of interest" description="Disordered" evidence="17">
    <location>
        <begin position="1034"/>
        <end position="1135"/>
    </location>
</feature>
<feature type="compositionally biased region" description="Basic and acidic residues" evidence="17">
    <location>
        <begin position="520"/>
        <end position="541"/>
    </location>
</feature>
<evidence type="ECO:0000256" key="1">
    <source>
        <dbReference type="ARBA" id="ARBA00004245"/>
    </source>
</evidence>
<sequence length="1799" mass="198283">MAQSETFDPRVEVLAASRHSSGNTKMDDGEHIPLPHGGADHKSTTQFLHIRTRFEEKDGGQGSRHSSSLLFGSNVSKIKERFQQSVRGDDGAGDAHVQTSALLSQSVPVKTSDVGDRSPEMKKSRVTEQQGHILAPALDPKRRTSSIENVQTTVHLHNPIFTPPLSPTHGSSASLRHSTSVPSTSHHGMRKTDSLGGSNFASHAEPTLLEATSHVQRFNYTRALFARMEEETLRAQEREKIMRRRPSPSRFMSGTPSPLLSPTAVSPVQENKKFPAHYKEQHQESRRSKSLPDVTTTAPHETVAPIESFKRSREAEEHKTEQKRNQFANSLSRSLEKQQRDAEDPPLRSKRPSRAPLKRDDSGDRSGKYFKNIDAFKSLADDLEKPAPEHESKHLGSEHATDIVSSVLSSSPPPSLPHSSRLEQHSRPSQRPRAQAAVPGLSSSHSKASVSKRDSASQPVSPSATSPTSTAGVVRRQRKRPEQHTGEEIAKNRLSKEEIEAAIEKADGYLANLGSPVDGAAEKVVKERESRRSQTHHESAVARRRFLYGDNAVSTSSTNESVKHVEQEPANVILPQKVTPEQTPLEESKFEQPSVLPSPSNAISSIPSSPLKSSAYVQLKSSNEAINMEVEVTPDLPPPSYHEATEPPPYHEATSTSSMLISQKVIMSQQQQLPGGTDSLGRPVPIPRRVAPPPPLPQKPPVVSRIVNDSAVPPPAPEPGSVEYIRDLDSVVGNRNAIILDNETADDLILPEEQIARHQEEDLENVNVDLTTSFVKKDFLIARESGDGKEDTAANADLITSDGEPLEIDYSNLTYIEIPPIESGEENDSSGDEIDYHKPSRVAFSRSPIKVYATYSTNDYDRRNEDVDPVAASAEYELEKRVEKMDVFPVDLQKGSEGLGLSIIGMGVGADAGLEKLGIFIKTLTPNGAAQKSNKIQVNDQIIEVDSKSLVGVTQAYAASVLRNTSGVVKFLIGREKDPSKSEVARLIQQSLEQDRRREEMREKEQQRLRELEDAFQPKDEVLERHAHILHQQLQQMSDGGEDESGSDTGGDQKEIDDTQETEPPVPGDQDYLLAEQECLEQENAAGDTTPQSMPSNGDDGDGLGSSPEPGESQAVYITSDQRPVSSSGSASPDMETEKLFAKLKEGQYKLAVAESELAKLKAKVLVLETAENQKKALEKKVDELTRKSQERDKHFDLLKKELSQYKDMMVASQSQHIELERKVKELGALEKKYHKAKKLIKDYQQREKDFIQERESLFEQQAEKDQQYNSLVKSLKDRIFTLEKDLTEAQSVAGIPQVLPSMDEVDFMPALQSKPAQAHLVKATLNGLEEPLSPLNQSTEDVLEISTSSEISDAAVSPDDADLSFEKLSSLSSSPAEIRDYTHEESQLKSEFDTMMNSSPLLNSSANRDKANVGTAGSLANRRPPSKKGKVILPHDSADEQDSSSVKSETTENGSVHSSLTDQAESGLDMWNKHDSDSTVKKSELKKRKQLQQIEAKRPLPSPPAPPLPVPPHIAKARPDLRPPVAPKPKKPDNLSTPELPRRDESHSDSSSSVSQTSYDPSRPNDRVSEIPDAANDDSADRGASNASAKGFSLPKFSWKPSSKGRDHDQGVVLLSNRSLVSHHSASDPGLNSVGITLISKKRLDTGYQDYDASSINSDITAAMMVSEPEMDKSGRFTLNISGTPAAEENAALNKRSQSQFQSGAITDWNVEHVCHWLIALDMDKYTSSFREKHVTGSQLLLLDSSKLKTLGVASSKDRETLKKKIKEIKANVEREKKLQEKERKQKEKEQKKMSKKK</sequence>
<dbReference type="InterPro" id="IPR043446">
    <property type="entry name" value="Neurabin-like"/>
</dbReference>
<evidence type="ECO:0000259" key="18">
    <source>
        <dbReference type="PROSITE" id="PS50105"/>
    </source>
</evidence>
<feature type="coiled-coil region" evidence="16">
    <location>
        <begin position="1144"/>
        <end position="1195"/>
    </location>
</feature>
<feature type="region of interest" description="Disordered" evidence="17">
    <location>
        <begin position="632"/>
        <end position="656"/>
    </location>
</feature>
<evidence type="ECO:0000259" key="19">
    <source>
        <dbReference type="PROSITE" id="PS50106"/>
    </source>
</evidence>
<protein>
    <recommendedName>
        <fullName evidence="12">Neurabin-1</fullName>
    </recommendedName>
    <alternativeName>
        <fullName evidence="14">Neurabin-I</fullName>
    </alternativeName>
    <alternativeName>
        <fullName evidence="13">Neural tissue-specific F-actin-binding protein I</fullName>
    </alternativeName>
    <alternativeName>
        <fullName evidence="15">Protein phosphatase 1 regulatory subunit 9A</fullName>
    </alternativeName>
</protein>
<dbReference type="SUPFAM" id="SSF50156">
    <property type="entry name" value="PDZ domain-like"/>
    <property type="match status" value="1"/>
</dbReference>
<evidence type="ECO:0000256" key="7">
    <source>
        <dbReference type="ARBA" id="ARBA00023018"/>
    </source>
</evidence>
<evidence type="ECO:0000256" key="8">
    <source>
        <dbReference type="ARBA" id="ARBA00023054"/>
    </source>
</evidence>
<gene>
    <name evidence="20" type="ORF">GSLYS_00008449001</name>
</gene>
<feature type="coiled-coil region" evidence="16">
    <location>
        <begin position="1220"/>
        <end position="1293"/>
    </location>
</feature>
<dbReference type="FunFam" id="2.30.42.10:FF:000010">
    <property type="entry name" value="Neurabin-1 isoform 1"/>
    <property type="match status" value="1"/>
</dbReference>
<feature type="compositionally biased region" description="Basic and acidic residues" evidence="17">
    <location>
        <begin position="480"/>
        <end position="494"/>
    </location>
</feature>
<dbReference type="InterPro" id="IPR013761">
    <property type="entry name" value="SAM/pointed_sf"/>
</dbReference>
<dbReference type="Proteomes" id="UP001497497">
    <property type="component" value="Unassembled WGS sequence"/>
</dbReference>
<accession>A0AAV2HPM5</accession>
<dbReference type="Pfam" id="PF00595">
    <property type="entry name" value="PDZ"/>
    <property type="match status" value="1"/>
</dbReference>
<feature type="domain" description="PDZ" evidence="19">
    <location>
        <begin position="889"/>
        <end position="977"/>
    </location>
</feature>
<keyword evidence="6" id="KW-0524">Neurogenesis</keyword>
<evidence type="ECO:0000256" key="16">
    <source>
        <dbReference type="SAM" id="Coils"/>
    </source>
</evidence>
<feature type="compositionally biased region" description="Low complexity" evidence="17">
    <location>
        <begin position="456"/>
        <end position="474"/>
    </location>
</feature>
<dbReference type="SUPFAM" id="SSF47769">
    <property type="entry name" value="SAM/Pointed domain"/>
    <property type="match status" value="1"/>
</dbReference>
<feature type="compositionally biased region" description="Basic and acidic residues" evidence="17">
    <location>
        <begin position="25"/>
        <end position="42"/>
    </location>
</feature>
<dbReference type="GO" id="GO:0019722">
    <property type="term" value="P:calcium-mediated signaling"/>
    <property type="evidence" value="ECO:0007669"/>
    <property type="project" value="TreeGrafter"/>
</dbReference>
<keyword evidence="9" id="KW-0009">Actin-binding</keyword>
<feature type="region of interest" description="Disordered" evidence="17">
    <location>
        <begin position="668"/>
        <end position="703"/>
    </location>
</feature>
<feature type="compositionally biased region" description="Polar residues" evidence="17">
    <location>
        <begin position="1396"/>
        <end position="1407"/>
    </location>
</feature>
<feature type="compositionally biased region" description="Basic and acidic residues" evidence="17">
    <location>
        <begin position="334"/>
        <end position="347"/>
    </location>
</feature>
<feature type="compositionally biased region" description="Polar residues" evidence="17">
    <location>
        <begin position="168"/>
        <end position="186"/>
    </location>
</feature>
<comment type="subcellular location">
    <subcellularLocation>
        <location evidence="1">Cytoplasm</location>
        <location evidence="1">Cytoskeleton</location>
    </subcellularLocation>
    <subcellularLocation>
        <location evidence="11">Synapse</location>
    </subcellularLocation>
</comment>
<dbReference type="Pfam" id="PF17817">
    <property type="entry name" value="PDZ_5"/>
    <property type="match status" value="1"/>
</dbReference>
<dbReference type="FunFam" id="1.10.150.50:FF:000008">
    <property type="entry name" value="Neurabin-1 isoform 1-like protein"/>
    <property type="match status" value="1"/>
</dbReference>
<evidence type="ECO:0000256" key="13">
    <source>
        <dbReference type="ARBA" id="ARBA00076637"/>
    </source>
</evidence>
<evidence type="ECO:0000313" key="21">
    <source>
        <dbReference type="Proteomes" id="UP001497497"/>
    </source>
</evidence>
<feature type="region of interest" description="Disordered" evidence="17">
    <location>
        <begin position="237"/>
        <end position="494"/>
    </location>
</feature>
<keyword evidence="7" id="KW-0770">Synapse</keyword>
<keyword evidence="3" id="KW-0963">Cytoplasm</keyword>
<dbReference type="PROSITE" id="PS50106">
    <property type="entry name" value="PDZ"/>
    <property type="match status" value="1"/>
</dbReference>
<evidence type="ECO:0000256" key="12">
    <source>
        <dbReference type="ARBA" id="ARBA00067399"/>
    </source>
</evidence>
<evidence type="ECO:0000256" key="6">
    <source>
        <dbReference type="ARBA" id="ARBA00022902"/>
    </source>
</evidence>
<keyword evidence="10" id="KW-0206">Cytoskeleton</keyword>
<feature type="compositionally biased region" description="Basic and acidic residues" evidence="17">
    <location>
        <begin position="1378"/>
        <end position="1393"/>
    </location>
</feature>
<feature type="compositionally biased region" description="Pro residues" evidence="17">
    <location>
        <begin position="684"/>
        <end position="700"/>
    </location>
</feature>
<dbReference type="EMBL" id="CAXITT010000173">
    <property type="protein sequence ID" value="CAL1534489.1"/>
    <property type="molecule type" value="Genomic_DNA"/>
</dbReference>